<dbReference type="EMBL" id="UOFQ01000078">
    <property type="protein sequence ID" value="VAW87832.1"/>
    <property type="molecule type" value="Genomic_DNA"/>
</dbReference>
<name>A0A3B0ZKG3_9ZZZZ</name>
<evidence type="ECO:0000313" key="1">
    <source>
        <dbReference type="EMBL" id="VAW87832.1"/>
    </source>
</evidence>
<organism evidence="1">
    <name type="scientific">hydrothermal vent metagenome</name>
    <dbReference type="NCBI Taxonomy" id="652676"/>
    <lineage>
        <taxon>unclassified sequences</taxon>
        <taxon>metagenomes</taxon>
        <taxon>ecological metagenomes</taxon>
    </lineage>
</organism>
<reference evidence="1" key="1">
    <citation type="submission" date="2018-06" db="EMBL/GenBank/DDBJ databases">
        <authorList>
            <person name="Zhirakovskaya E."/>
        </authorList>
    </citation>
    <scope>NUCLEOTIDE SEQUENCE</scope>
</reference>
<protein>
    <submittedName>
        <fullName evidence="1">Uncharacterized protein</fullName>
    </submittedName>
</protein>
<proteinExistence type="predicted"/>
<gene>
    <name evidence="1" type="ORF">MNBD_GAMMA17-1880</name>
</gene>
<accession>A0A3B0ZKG3</accession>
<sequence length="371" mass="41671">NLLGKQFKRVNGSLSGFVQLNDNKNDTVDRRTNVFNSNLNFPLSRDWTGTTSLAYTDTDDRKGAGDSDSINLRLGATRKINWSDFKGQVSPSVNLRKATRTSTSKDTNLALAASLSKGNHSLSMNTSFNQNRPGVAANANIANLAVNYRFRKGKSTFGAEFTENYRDLDGAEASKGMQVAVFWTYNFDKTFRAKPSQRSDAITLAPAGELDILNFSPNQLLVDIPAMQQLSYSQLGNFLMSETTVFSDSDQRQRLVIREQADEVDFSAVIIDFDDTGSLDSAAQIFERTKRMLVNRYGVPDTFLERGEFDEDLAARVNNDSFIRTMEWQAQEGILRFGIPRRLDGVIRMELQYAKRFNAATDTFWSVEEIQ</sequence>
<dbReference type="AlphaFoldDB" id="A0A3B0ZKG3"/>
<feature type="non-terminal residue" evidence="1">
    <location>
        <position position="1"/>
    </location>
</feature>